<dbReference type="SUPFAM" id="SSF53756">
    <property type="entry name" value="UDP-Glycosyltransferase/glycogen phosphorylase"/>
    <property type="match status" value="1"/>
</dbReference>
<keyword evidence="3 5" id="KW-0808">Transferase</keyword>
<name>A0A423TAS8_PENVA</name>
<reference evidence="5 6" key="1">
    <citation type="submission" date="2018-04" db="EMBL/GenBank/DDBJ databases">
        <authorList>
            <person name="Zhang X."/>
            <person name="Yuan J."/>
            <person name="Li F."/>
            <person name="Xiang J."/>
        </authorList>
    </citation>
    <scope>NUCLEOTIDE SEQUENCE [LARGE SCALE GENOMIC DNA]</scope>
    <source>
        <tissue evidence="5">Muscle</tissue>
    </source>
</reference>
<feature type="transmembrane region" description="Helical" evidence="4">
    <location>
        <begin position="104"/>
        <end position="128"/>
    </location>
</feature>
<evidence type="ECO:0000256" key="4">
    <source>
        <dbReference type="SAM" id="Phobius"/>
    </source>
</evidence>
<comment type="caution">
    <text evidence="5">The sequence shown here is derived from an EMBL/GenBank/DDBJ whole genome shotgun (WGS) entry which is preliminary data.</text>
</comment>
<dbReference type="OrthoDB" id="5835829at2759"/>
<dbReference type="InterPro" id="IPR002213">
    <property type="entry name" value="UDP_glucos_trans"/>
</dbReference>
<proteinExistence type="inferred from homology"/>
<evidence type="ECO:0000256" key="3">
    <source>
        <dbReference type="ARBA" id="ARBA00022679"/>
    </source>
</evidence>
<dbReference type="Pfam" id="PF00201">
    <property type="entry name" value="UDPGT"/>
    <property type="match status" value="1"/>
</dbReference>
<reference evidence="5 6" key="2">
    <citation type="submission" date="2019-01" db="EMBL/GenBank/DDBJ databases">
        <title>The decoding of complex shrimp genome reveals the adaptation for benthos swimmer, frequently molting mechanism and breeding impact on genome.</title>
        <authorList>
            <person name="Sun Y."/>
            <person name="Gao Y."/>
            <person name="Yu Y."/>
        </authorList>
    </citation>
    <scope>NUCLEOTIDE SEQUENCE [LARGE SCALE GENOMIC DNA]</scope>
    <source>
        <tissue evidence="5">Muscle</tissue>
    </source>
</reference>
<keyword evidence="4" id="KW-1133">Transmembrane helix</keyword>
<organism evidence="5 6">
    <name type="scientific">Penaeus vannamei</name>
    <name type="common">Whiteleg shrimp</name>
    <name type="synonym">Litopenaeus vannamei</name>
    <dbReference type="NCBI Taxonomy" id="6689"/>
    <lineage>
        <taxon>Eukaryota</taxon>
        <taxon>Metazoa</taxon>
        <taxon>Ecdysozoa</taxon>
        <taxon>Arthropoda</taxon>
        <taxon>Crustacea</taxon>
        <taxon>Multicrustacea</taxon>
        <taxon>Malacostraca</taxon>
        <taxon>Eumalacostraca</taxon>
        <taxon>Eucarida</taxon>
        <taxon>Decapoda</taxon>
        <taxon>Dendrobranchiata</taxon>
        <taxon>Penaeoidea</taxon>
        <taxon>Penaeidae</taxon>
        <taxon>Penaeus</taxon>
    </lineage>
</organism>
<comment type="similarity">
    <text evidence="1">Belongs to the UDP-glycosyltransferase family.</text>
</comment>
<keyword evidence="4" id="KW-0812">Transmembrane</keyword>
<keyword evidence="4" id="KW-0472">Membrane</keyword>
<evidence type="ECO:0000256" key="1">
    <source>
        <dbReference type="ARBA" id="ARBA00009995"/>
    </source>
</evidence>
<evidence type="ECO:0000313" key="6">
    <source>
        <dbReference type="Proteomes" id="UP000283509"/>
    </source>
</evidence>
<keyword evidence="6" id="KW-1185">Reference proteome</keyword>
<gene>
    <name evidence="5" type="ORF">C7M84_008003</name>
</gene>
<dbReference type="InterPro" id="IPR050271">
    <property type="entry name" value="UDP-glycosyltransferase"/>
</dbReference>
<evidence type="ECO:0000256" key="2">
    <source>
        <dbReference type="ARBA" id="ARBA00022676"/>
    </source>
</evidence>
<keyword evidence="2" id="KW-0328">Glycosyltransferase</keyword>
<accession>A0A423TAS8</accession>
<sequence>MQSLYVLPLCLLPAKNAWLRSMRFGRIHLSWGDVTEESFRESILEVATNPEYHRRISRISRLVHDQPDSPKERAVWWLEYLLRNEGAAHLNQESFARNLSWPQILLLDVLLLTIFILALLGLIVWFVLRRINSSGKSKVD</sequence>
<dbReference type="GO" id="GO:0008194">
    <property type="term" value="F:UDP-glycosyltransferase activity"/>
    <property type="evidence" value="ECO:0007669"/>
    <property type="project" value="InterPro"/>
</dbReference>
<protein>
    <submittedName>
        <fullName evidence="5">Putative UDP-glucuronosyltransferase 2B18-like isoform X1</fullName>
    </submittedName>
</protein>
<evidence type="ECO:0000313" key="5">
    <source>
        <dbReference type="EMBL" id="ROT73556.1"/>
    </source>
</evidence>
<dbReference type="Proteomes" id="UP000283509">
    <property type="component" value="Unassembled WGS sequence"/>
</dbReference>
<dbReference type="PANTHER" id="PTHR48043:SF159">
    <property type="entry name" value="EG:EG0003.4 PROTEIN-RELATED"/>
    <property type="match status" value="1"/>
</dbReference>
<dbReference type="EMBL" id="QCYY01002018">
    <property type="protein sequence ID" value="ROT73556.1"/>
    <property type="molecule type" value="Genomic_DNA"/>
</dbReference>
<dbReference type="PANTHER" id="PTHR48043">
    <property type="entry name" value="EG:EG0003.4 PROTEIN-RELATED"/>
    <property type="match status" value="1"/>
</dbReference>
<dbReference type="AlphaFoldDB" id="A0A423TAS8"/>